<accession>A0A0D0X0M9</accession>
<gene>
    <name evidence="2" type="ORF">TK50_03705</name>
</gene>
<keyword evidence="3" id="KW-1185">Reference proteome</keyword>
<proteinExistence type="predicted"/>
<feature type="region of interest" description="Disordered" evidence="1">
    <location>
        <begin position="1"/>
        <end position="71"/>
    </location>
</feature>
<reference evidence="2 3" key="1">
    <citation type="submission" date="2015-01" db="EMBL/GenBank/DDBJ databases">
        <title>Sequencing and annotation of Micromonospora carbonacea strain JXNU-1 genome.</title>
        <authorList>
            <person name="Long Z."/>
            <person name="Huang Y."/>
            <person name="Jiang Y."/>
        </authorList>
    </citation>
    <scope>NUCLEOTIDE SEQUENCE [LARGE SCALE GENOMIC DNA]</scope>
    <source>
        <strain evidence="2 3">JXNU-1</strain>
    </source>
</reference>
<protein>
    <submittedName>
        <fullName evidence="2">Uncharacterized protein</fullName>
    </submittedName>
</protein>
<dbReference type="OrthoDB" id="3392065at2"/>
<sequence>MNPHRSATDHLNSLVDRTDDSEFGGVGGLTQPYPHEPSASEKLHAIYQTDPTDPSAYVDTDQQAPSVHGSY</sequence>
<dbReference type="EMBL" id="JXSX01000001">
    <property type="protein sequence ID" value="KIR64736.1"/>
    <property type="molecule type" value="Genomic_DNA"/>
</dbReference>
<dbReference type="RefSeq" id="WP_043961473.1">
    <property type="nucleotide sequence ID" value="NZ_JXSX01000001.1"/>
</dbReference>
<evidence type="ECO:0000313" key="3">
    <source>
        <dbReference type="Proteomes" id="UP000032254"/>
    </source>
</evidence>
<evidence type="ECO:0000256" key="1">
    <source>
        <dbReference type="SAM" id="MobiDB-lite"/>
    </source>
</evidence>
<dbReference type="Proteomes" id="UP000032254">
    <property type="component" value="Unassembled WGS sequence"/>
</dbReference>
<dbReference type="GeneID" id="301303275"/>
<dbReference type="PATRIC" id="fig|47853.6.peg.793"/>
<organism evidence="2 3">
    <name type="scientific">Micromonospora haikouensis</name>
    <dbReference type="NCBI Taxonomy" id="686309"/>
    <lineage>
        <taxon>Bacteria</taxon>
        <taxon>Bacillati</taxon>
        <taxon>Actinomycetota</taxon>
        <taxon>Actinomycetes</taxon>
        <taxon>Micromonosporales</taxon>
        <taxon>Micromonosporaceae</taxon>
        <taxon>Micromonospora</taxon>
    </lineage>
</organism>
<name>A0A0D0X0M9_9ACTN</name>
<comment type="caution">
    <text evidence="2">The sequence shown here is derived from an EMBL/GenBank/DDBJ whole genome shotgun (WGS) entry which is preliminary data.</text>
</comment>
<evidence type="ECO:0000313" key="2">
    <source>
        <dbReference type="EMBL" id="KIR64736.1"/>
    </source>
</evidence>
<dbReference type="AlphaFoldDB" id="A0A0D0X0M9"/>